<accession>A0A6N3IVX0</accession>
<dbReference type="CDD" id="cd01948">
    <property type="entry name" value="EAL"/>
    <property type="match status" value="1"/>
</dbReference>
<dbReference type="EMBL" id="CP052766">
    <property type="protein sequence ID" value="QJR82891.1"/>
    <property type="molecule type" value="Genomic_DNA"/>
</dbReference>
<evidence type="ECO:0000256" key="2">
    <source>
        <dbReference type="SAM" id="Phobius"/>
    </source>
</evidence>
<dbReference type="Gene3D" id="3.30.70.270">
    <property type="match status" value="1"/>
</dbReference>
<feature type="transmembrane region" description="Helical" evidence="2">
    <location>
        <begin position="113"/>
        <end position="130"/>
    </location>
</feature>
<feature type="domain" description="EAL" evidence="3">
    <location>
        <begin position="391"/>
        <end position="640"/>
    </location>
</feature>
<keyword evidence="2" id="KW-1133">Transmembrane helix</keyword>
<keyword evidence="6" id="KW-1185">Reference proteome</keyword>
<reference evidence="5 6" key="2">
    <citation type="submission" date="2020-04" db="EMBL/GenBank/DDBJ databases">
        <title>Complete genome sequence of Alteromonas pelagimontana 5.12T.</title>
        <authorList>
            <person name="Sinha R.K."/>
            <person name="Krishnan K.P."/>
            <person name="Kurian J.P."/>
        </authorList>
    </citation>
    <scope>NUCLEOTIDE SEQUENCE [LARGE SCALE GENOMIC DNA]</scope>
    <source>
        <strain evidence="5 6">5.12</strain>
    </source>
</reference>
<dbReference type="InterPro" id="IPR043128">
    <property type="entry name" value="Rev_trsase/Diguanyl_cyclase"/>
</dbReference>
<dbReference type="Pfam" id="PF00563">
    <property type="entry name" value="EAL"/>
    <property type="match status" value="1"/>
</dbReference>
<dbReference type="NCBIfam" id="TIGR00254">
    <property type="entry name" value="GGDEF"/>
    <property type="match status" value="1"/>
</dbReference>
<evidence type="ECO:0000259" key="3">
    <source>
        <dbReference type="PROSITE" id="PS50883"/>
    </source>
</evidence>
<dbReference type="InterPro" id="IPR001633">
    <property type="entry name" value="EAL_dom"/>
</dbReference>
<evidence type="ECO:0000313" key="6">
    <source>
        <dbReference type="Proteomes" id="UP000219285"/>
    </source>
</evidence>
<dbReference type="Pfam" id="PF00990">
    <property type="entry name" value="GGDEF"/>
    <property type="match status" value="1"/>
</dbReference>
<dbReference type="InterPro" id="IPR052155">
    <property type="entry name" value="Biofilm_reg_signaling"/>
</dbReference>
<evidence type="ECO:0000313" key="5">
    <source>
        <dbReference type="EMBL" id="QJR82891.1"/>
    </source>
</evidence>
<keyword evidence="2" id="KW-0472">Membrane</keyword>
<feature type="transmembrane region" description="Helical" evidence="2">
    <location>
        <begin position="57"/>
        <end position="82"/>
    </location>
</feature>
<dbReference type="Proteomes" id="UP000219285">
    <property type="component" value="Chromosome"/>
</dbReference>
<dbReference type="CDD" id="cd01949">
    <property type="entry name" value="GGDEF"/>
    <property type="match status" value="1"/>
</dbReference>
<organism evidence="5 6">
    <name type="scientific">Alteromonas pelagimontana</name>
    <dbReference type="NCBI Taxonomy" id="1858656"/>
    <lineage>
        <taxon>Bacteria</taxon>
        <taxon>Pseudomonadati</taxon>
        <taxon>Pseudomonadota</taxon>
        <taxon>Gammaproteobacteria</taxon>
        <taxon>Alteromonadales</taxon>
        <taxon>Alteromonadaceae</taxon>
        <taxon>Alteromonas/Salinimonas group</taxon>
        <taxon>Alteromonas</taxon>
    </lineage>
</organism>
<keyword evidence="1" id="KW-0175">Coiled coil</keyword>
<dbReference type="InterPro" id="IPR035919">
    <property type="entry name" value="EAL_sf"/>
</dbReference>
<proteinExistence type="predicted"/>
<dbReference type="InterPro" id="IPR000160">
    <property type="entry name" value="GGDEF_dom"/>
</dbReference>
<dbReference type="SMART" id="SM00267">
    <property type="entry name" value="GGDEF"/>
    <property type="match status" value="1"/>
</dbReference>
<evidence type="ECO:0000256" key="1">
    <source>
        <dbReference type="SAM" id="Coils"/>
    </source>
</evidence>
<dbReference type="PROSITE" id="PS50883">
    <property type="entry name" value="EAL"/>
    <property type="match status" value="1"/>
</dbReference>
<feature type="transmembrane region" description="Helical" evidence="2">
    <location>
        <begin position="136"/>
        <end position="155"/>
    </location>
</feature>
<feature type="coiled-coil region" evidence="1">
    <location>
        <begin position="185"/>
        <end position="216"/>
    </location>
</feature>
<dbReference type="SMART" id="SM00052">
    <property type="entry name" value="EAL"/>
    <property type="match status" value="1"/>
</dbReference>
<reference evidence="6" key="1">
    <citation type="submission" date="2014-12" db="EMBL/GenBank/DDBJ databases">
        <title>Complete genome sequence of a multi-drug resistant Klebsiella pneumoniae.</title>
        <authorList>
            <person name="Hua X."/>
            <person name="Chen Q."/>
            <person name="Li X."/>
            <person name="Feng Y."/>
            <person name="Ruan Z."/>
            <person name="Yu Y."/>
        </authorList>
    </citation>
    <scope>NUCLEOTIDE SEQUENCE [LARGE SCALE GENOMIC DNA]</scope>
    <source>
        <strain evidence="6">5.12</strain>
    </source>
</reference>
<evidence type="ECO:0000259" key="4">
    <source>
        <dbReference type="PROSITE" id="PS50887"/>
    </source>
</evidence>
<name>A0A6N3IVX0_9ALTE</name>
<protein>
    <submittedName>
        <fullName evidence="5">EAL domain-containing protein</fullName>
    </submittedName>
</protein>
<dbReference type="OrthoDB" id="9814202at2"/>
<dbReference type="SUPFAM" id="SSF55073">
    <property type="entry name" value="Nucleotide cyclase"/>
    <property type="match status" value="1"/>
</dbReference>
<sequence length="641" mass="71969">MTALAMSGLVFGFDSPNTQHNKLAFWYVMMIVLVIRLIDAAIWYIRSQKTDYDPQTYLIRFSTGVVVTALVWSSYSIVLYSTMATLELASTMIILSAMAGGAATILAPSRTLVWLYCSILLIPMSVLAIFDQREEFLILGSLGLMFWVAMLITSLRSNRFFSDAIELKARNVELMKQMAAEKGVIQRINDELHRTNEKLDATNATLEEEVIKRTEELHRLSSRDPLTSLMNRSGFLRHLDRLLETAKKTNSRLAVLFIDLDGFKQVNDSLGHRVGDEVLVEVAQRLTRFCEADCLARWGGDEFIMILPYANRDTAIAVAQAARSGVTLPFNVAENQITLDATIGISLFPEHGELAPILIQDADLTMYQQKRTSRGSVGVFNAAIYESLKEEQALHEGLRQAIAKREFTLVYQPLVTSEDEKLWAVEALLRWQFGGRAIGPDVFIPLAEKCGLIHEIGIWVLHRACIDAAQWQFDEPVAVSVNVSVIQLMADGFIKILDRALASSGLNPERLHLEITESVFAKNKEKVIREVNAIKARKVQISIDDFGTGFSSLSQLQSLNFDHIKIDRTFVQNLEEGSDTIIRATVLIAREFGCKTIAEGIETPEHAAHLKAMGVDYLQGYYYAKPLSLTDLLHWYNNNNR</sequence>
<dbReference type="AlphaFoldDB" id="A0A6N3IVX0"/>
<dbReference type="PANTHER" id="PTHR44757:SF2">
    <property type="entry name" value="BIOFILM ARCHITECTURE MAINTENANCE PROTEIN MBAA"/>
    <property type="match status" value="1"/>
</dbReference>
<dbReference type="PROSITE" id="PS50887">
    <property type="entry name" value="GGDEF"/>
    <property type="match status" value="1"/>
</dbReference>
<feature type="transmembrane region" description="Helical" evidence="2">
    <location>
        <begin position="24"/>
        <end position="45"/>
    </location>
</feature>
<gene>
    <name evidence="5" type="ORF">CA267_014875</name>
</gene>
<dbReference type="InterPro" id="IPR029787">
    <property type="entry name" value="Nucleotide_cyclase"/>
</dbReference>
<keyword evidence="2" id="KW-0812">Transmembrane</keyword>
<feature type="transmembrane region" description="Helical" evidence="2">
    <location>
        <begin position="88"/>
        <end position="106"/>
    </location>
</feature>
<dbReference type="KEGG" id="apel:CA267_014875"/>
<feature type="domain" description="GGDEF" evidence="4">
    <location>
        <begin position="251"/>
        <end position="382"/>
    </location>
</feature>
<dbReference type="PANTHER" id="PTHR44757">
    <property type="entry name" value="DIGUANYLATE CYCLASE DGCP"/>
    <property type="match status" value="1"/>
</dbReference>
<dbReference type="Gene3D" id="3.20.20.450">
    <property type="entry name" value="EAL domain"/>
    <property type="match status" value="1"/>
</dbReference>
<dbReference type="SUPFAM" id="SSF141868">
    <property type="entry name" value="EAL domain-like"/>
    <property type="match status" value="1"/>
</dbReference>